<evidence type="ECO:0000259" key="8">
    <source>
        <dbReference type="PROSITE" id="PS50857"/>
    </source>
</evidence>
<dbReference type="GO" id="GO:0016020">
    <property type="term" value="C:membrane"/>
    <property type="evidence" value="ECO:0007669"/>
    <property type="project" value="InterPro"/>
</dbReference>
<dbReference type="Pfam" id="PF00116">
    <property type="entry name" value="COX2"/>
    <property type="match status" value="1"/>
</dbReference>
<keyword evidence="7" id="KW-0472">Membrane</keyword>
<keyword evidence="3" id="KW-0186">Copper</keyword>
<dbReference type="GO" id="GO:0005507">
    <property type="term" value="F:copper ion binding"/>
    <property type="evidence" value="ECO:0007669"/>
    <property type="project" value="InterPro"/>
</dbReference>
<evidence type="ECO:0000256" key="5">
    <source>
        <dbReference type="ARBA" id="ARBA00031399"/>
    </source>
</evidence>
<dbReference type="InterPro" id="IPR034214">
    <property type="entry name" value="Ba3_CcO_II_C"/>
</dbReference>
<dbReference type="OrthoDB" id="9773456at2"/>
<dbReference type="PROSITE" id="PS50857">
    <property type="entry name" value="COX2_CUA"/>
    <property type="match status" value="1"/>
</dbReference>
<feature type="domain" description="Cytochrome oxidase subunit II copper A binding" evidence="8">
    <location>
        <begin position="50"/>
        <end position="156"/>
    </location>
</feature>
<dbReference type="PRINTS" id="PR01166">
    <property type="entry name" value="CYCOXIDASEII"/>
</dbReference>
<name>A0A4Y8Q1W7_9BACL</name>
<dbReference type="InterPro" id="IPR051403">
    <property type="entry name" value="NosZ/Cyto_c_oxidase_sub2"/>
</dbReference>
<keyword evidence="10" id="KW-1185">Reference proteome</keyword>
<dbReference type="RefSeq" id="WP_134752830.1">
    <property type="nucleotide sequence ID" value="NZ_MYFO02000012.1"/>
</dbReference>
<dbReference type="PROSITE" id="PS00078">
    <property type="entry name" value="COX2"/>
    <property type="match status" value="1"/>
</dbReference>
<evidence type="ECO:0000256" key="2">
    <source>
        <dbReference type="ARBA" id="ARBA00022723"/>
    </source>
</evidence>
<keyword evidence="7" id="KW-1133">Transmembrane helix</keyword>
<evidence type="ECO:0000256" key="6">
    <source>
        <dbReference type="ARBA" id="ARBA00047816"/>
    </source>
</evidence>
<proteinExistence type="predicted"/>
<accession>A0A4Y8Q1W7</accession>
<evidence type="ECO:0000256" key="3">
    <source>
        <dbReference type="ARBA" id="ARBA00023008"/>
    </source>
</evidence>
<dbReference type="Gene3D" id="2.60.40.420">
    <property type="entry name" value="Cupredoxins - blue copper proteins"/>
    <property type="match status" value="1"/>
</dbReference>
<keyword evidence="7" id="KW-0812">Transmembrane</keyword>
<dbReference type="SUPFAM" id="SSF49503">
    <property type="entry name" value="Cupredoxins"/>
    <property type="match status" value="1"/>
</dbReference>
<evidence type="ECO:0000256" key="4">
    <source>
        <dbReference type="ARBA" id="ARBA00024688"/>
    </source>
</evidence>
<dbReference type="InterPro" id="IPR001505">
    <property type="entry name" value="Copper_CuA"/>
</dbReference>
<dbReference type="InterPro" id="IPR008972">
    <property type="entry name" value="Cupredoxin"/>
</dbReference>
<protein>
    <recommendedName>
        <fullName evidence="5">Cytochrome aa3 subunit 2</fullName>
    </recommendedName>
</protein>
<dbReference type="AlphaFoldDB" id="A0A4Y8Q1W7"/>
<gene>
    <name evidence="9" type="ORF">B5M42_11350</name>
</gene>
<dbReference type="InterPro" id="IPR002429">
    <property type="entry name" value="CcO_II-like_C"/>
</dbReference>
<evidence type="ECO:0000256" key="1">
    <source>
        <dbReference type="ARBA" id="ARBA00004196"/>
    </source>
</evidence>
<organism evidence="9 10">
    <name type="scientific">Paenibacillus athensensis</name>
    <dbReference type="NCBI Taxonomy" id="1967502"/>
    <lineage>
        <taxon>Bacteria</taxon>
        <taxon>Bacillati</taxon>
        <taxon>Bacillota</taxon>
        <taxon>Bacilli</taxon>
        <taxon>Bacillales</taxon>
        <taxon>Paenibacillaceae</taxon>
        <taxon>Paenibacillus</taxon>
    </lineage>
</organism>
<dbReference type="CDD" id="cd13913">
    <property type="entry name" value="ba3_CcO_II_C"/>
    <property type="match status" value="1"/>
</dbReference>
<dbReference type="PANTHER" id="PTHR42838:SF2">
    <property type="entry name" value="NITROUS-OXIDE REDUCTASE"/>
    <property type="match status" value="1"/>
</dbReference>
<keyword evidence="2" id="KW-0479">Metal-binding</keyword>
<sequence length="156" mass="17201">MHIHRLEKIWLTVGITMLFVFLAVLGVSAFAMGTKPPSEHHHRIDPTQVDTTAPFDKPGLTKIGDNEYEAVMTAFTFGYAPDNMEIPAGATVHFTVTSKDVVHGFAIPGTNVNMMIVPGEISQITHTFTEPGEFLVLCNEYCGGAHEWMKTKIIVK</sequence>
<dbReference type="EMBL" id="MYFO01000012">
    <property type="protein sequence ID" value="TFE87795.1"/>
    <property type="molecule type" value="Genomic_DNA"/>
</dbReference>
<dbReference type="GO" id="GO:0030313">
    <property type="term" value="C:cell envelope"/>
    <property type="evidence" value="ECO:0007669"/>
    <property type="project" value="UniProtKB-SubCell"/>
</dbReference>
<comment type="caution">
    <text evidence="9">The sequence shown here is derived from an EMBL/GenBank/DDBJ whole genome shotgun (WGS) entry which is preliminary data.</text>
</comment>
<reference evidence="9 10" key="1">
    <citation type="submission" date="2017-03" db="EMBL/GenBank/DDBJ databases">
        <title>Isolation of Levoglucosan Utilizing Bacteria.</title>
        <authorList>
            <person name="Arya A.S."/>
        </authorList>
    </citation>
    <scope>NUCLEOTIDE SEQUENCE [LARGE SCALE GENOMIC DNA]</scope>
    <source>
        <strain evidence="9 10">MEC069</strain>
    </source>
</reference>
<evidence type="ECO:0000256" key="7">
    <source>
        <dbReference type="SAM" id="Phobius"/>
    </source>
</evidence>
<dbReference type="PANTHER" id="PTHR42838">
    <property type="entry name" value="CYTOCHROME C OXIDASE SUBUNIT II"/>
    <property type="match status" value="1"/>
</dbReference>
<dbReference type="GO" id="GO:0004129">
    <property type="term" value="F:cytochrome-c oxidase activity"/>
    <property type="evidence" value="ECO:0007669"/>
    <property type="project" value="UniProtKB-EC"/>
</dbReference>
<evidence type="ECO:0000313" key="10">
    <source>
        <dbReference type="Proteomes" id="UP000298246"/>
    </source>
</evidence>
<comment type="function">
    <text evidence="4">Subunits I and II form the functional core of the enzyme complex. Electrons originating in cytochrome c are transferred via heme a and Cu(A) to the binuclear center formed by heme a3 and Cu(B).</text>
</comment>
<evidence type="ECO:0000313" key="9">
    <source>
        <dbReference type="EMBL" id="TFE87795.1"/>
    </source>
</evidence>
<comment type="catalytic activity">
    <reaction evidence="6">
        <text>4 Fe(II)-[cytochrome c] + O2 + 8 H(+)(in) = 4 Fe(III)-[cytochrome c] + 2 H2O + 4 H(+)(out)</text>
        <dbReference type="Rhea" id="RHEA:11436"/>
        <dbReference type="Rhea" id="RHEA-COMP:10350"/>
        <dbReference type="Rhea" id="RHEA-COMP:14399"/>
        <dbReference type="ChEBI" id="CHEBI:15377"/>
        <dbReference type="ChEBI" id="CHEBI:15378"/>
        <dbReference type="ChEBI" id="CHEBI:15379"/>
        <dbReference type="ChEBI" id="CHEBI:29033"/>
        <dbReference type="ChEBI" id="CHEBI:29034"/>
        <dbReference type="EC" id="7.1.1.9"/>
    </reaction>
</comment>
<feature type="transmembrane region" description="Helical" evidence="7">
    <location>
        <begin position="9"/>
        <end position="32"/>
    </location>
</feature>
<dbReference type="Proteomes" id="UP000298246">
    <property type="component" value="Unassembled WGS sequence"/>
</dbReference>
<comment type="subcellular location">
    <subcellularLocation>
        <location evidence="1">Cell envelope</location>
    </subcellularLocation>
</comment>